<comment type="subcellular location">
    <subcellularLocation>
        <location evidence="1">Cell inner membrane</location>
        <topology evidence="1">Multi-pass membrane protein</topology>
    </subcellularLocation>
    <subcellularLocation>
        <location evidence="9">Cell membrane</location>
        <topology evidence="9">Multi-pass membrane protein</topology>
    </subcellularLocation>
</comment>
<keyword evidence="6 9" id="KW-0812">Transmembrane</keyword>
<keyword evidence="3 9" id="KW-0813">Transport</keyword>
<evidence type="ECO:0000256" key="4">
    <source>
        <dbReference type="ARBA" id="ARBA00022475"/>
    </source>
</evidence>
<dbReference type="PANTHER" id="PTHR30413:SF8">
    <property type="entry name" value="TRANSPORT PERMEASE PROTEIN"/>
    <property type="match status" value="1"/>
</dbReference>
<dbReference type="EMBL" id="CP036432">
    <property type="protein sequence ID" value="QDV82470.1"/>
    <property type="molecule type" value="Genomic_DNA"/>
</dbReference>
<comment type="similarity">
    <text evidence="2 9">Belongs to the ABC-2 integral membrane protein family.</text>
</comment>
<evidence type="ECO:0000256" key="8">
    <source>
        <dbReference type="ARBA" id="ARBA00023136"/>
    </source>
</evidence>
<dbReference type="Pfam" id="PF01061">
    <property type="entry name" value="ABC2_membrane"/>
    <property type="match status" value="1"/>
</dbReference>
<keyword evidence="5" id="KW-0997">Cell inner membrane</keyword>
<reference evidence="11 12" key="1">
    <citation type="submission" date="2019-02" db="EMBL/GenBank/DDBJ databases">
        <title>Deep-cultivation of Planctomycetes and their phenomic and genomic characterization uncovers novel biology.</title>
        <authorList>
            <person name="Wiegand S."/>
            <person name="Jogler M."/>
            <person name="Boedeker C."/>
            <person name="Pinto D."/>
            <person name="Vollmers J."/>
            <person name="Rivas-Marin E."/>
            <person name="Kohn T."/>
            <person name="Peeters S.H."/>
            <person name="Heuer A."/>
            <person name="Rast P."/>
            <person name="Oberbeckmann S."/>
            <person name="Bunk B."/>
            <person name="Jeske O."/>
            <person name="Meyerdierks A."/>
            <person name="Storesund J.E."/>
            <person name="Kallscheuer N."/>
            <person name="Luecker S."/>
            <person name="Lage O.M."/>
            <person name="Pohl T."/>
            <person name="Merkel B.J."/>
            <person name="Hornburger P."/>
            <person name="Mueller R.-W."/>
            <person name="Bruemmer F."/>
            <person name="Labrenz M."/>
            <person name="Spormann A.M."/>
            <person name="Op den Camp H."/>
            <person name="Overmann J."/>
            <person name="Amann R."/>
            <person name="Jetten M.S.M."/>
            <person name="Mascher T."/>
            <person name="Medema M.H."/>
            <person name="Devos D.P."/>
            <person name="Kaster A.-K."/>
            <person name="Ovreas L."/>
            <person name="Rohde M."/>
            <person name="Galperin M.Y."/>
            <person name="Jogler C."/>
        </authorList>
    </citation>
    <scope>NUCLEOTIDE SEQUENCE [LARGE SCALE GENOMIC DNA]</scope>
    <source>
        <strain evidence="11 12">TBK1r</strain>
    </source>
</reference>
<feature type="domain" description="ABC transmembrane type-2" evidence="10">
    <location>
        <begin position="56"/>
        <end position="280"/>
    </location>
</feature>
<evidence type="ECO:0000256" key="3">
    <source>
        <dbReference type="ARBA" id="ARBA00022448"/>
    </source>
</evidence>
<keyword evidence="7 9" id="KW-1133">Transmembrane helix</keyword>
<dbReference type="InterPro" id="IPR047817">
    <property type="entry name" value="ABC2_TM_bact-type"/>
</dbReference>
<keyword evidence="4 9" id="KW-1003">Cell membrane</keyword>
<feature type="transmembrane region" description="Helical" evidence="9">
    <location>
        <begin position="256"/>
        <end position="277"/>
    </location>
</feature>
<evidence type="ECO:0000256" key="1">
    <source>
        <dbReference type="ARBA" id="ARBA00004429"/>
    </source>
</evidence>
<dbReference type="PANTHER" id="PTHR30413">
    <property type="entry name" value="INNER MEMBRANE TRANSPORT PERMEASE"/>
    <property type="match status" value="1"/>
</dbReference>
<protein>
    <recommendedName>
        <fullName evidence="9">Transport permease protein</fullName>
    </recommendedName>
</protein>
<feature type="transmembrane region" description="Helical" evidence="9">
    <location>
        <begin position="59"/>
        <end position="80"/>
    </location>
</feature>
<evidence type="ECO:0000256" key="6">
    <source>
        <dbReference type="ARBA" id="ARBA00022692"/>
    </source>
</evidence>
<keyword evidence="12" id="KW-1185">Reference proteome</keyword>
<sequence>MAIETESDLGSEDWDEILEPNAAVFNLRLREVWLYRDLLYLFTYRDIVSFYKQTILGPLWFFIQPIFTTLVYVLVFGKIAKLSSDGIPQILFYMSGVVLWNYFSECFNKTATVFRDNAALFGKVYFPRLLIPLSIVTSNLIRFAIQFGLFLALLVYFVAIGEVTPNAWALLLPLSVFVMATLGLAFGMLFSALTTKYRDLIFLLQFGVQLLMYATPVIYPMSQIPEGISGVLAWNPLAPVFELTRLGFLGSGTVSIVGLIYAATFAVVAFLISTVIFNRVERTFMDSV</sequence>
<feature type="transmembrane region" description="Helical" evidence="9">
    <location>
        <begin position="140"/>
        <end position="161"/>
    </location>
</feature>
<dbReference type="Proteomes" id="UP000318081">
    <property type="component" value="Chromosome"/>
</dbReference>
<evidence type="ECO:0000259" key="10">
    <source>
        <dbReference type="PROSITE" id="PS51012"/>
    </source>
</evidence>
<dbReference type="PRINTS" id="PR00164">
    <property type="entry name" value="ABC2TRNSPORT"/>
</dbReference>
<evidence type="ECO:0000256" key="9">
    <source>
        <dbReference type="RuleBase" id="RU361157"/>
    </source>
</evidence>
<organism evidence="11 12">
    <name type="scientific">Stieleria magnilauensis</name>
    <dbReference type="NCBI Taxonomy" id="2527963"/>
    <lineage>
        <taxon>Bacteria</taxon>
        <taxon>Pseudomonadati</taxon>
        <taxon>Planctomycetota</taxon>
        <taxon>Planctomycetia</taxon>
        <taxon>Pirellulales</taxon>
        <taxon>Pirellulaceae</taxon>
        <taxon>Stieleria</taxon>
    </lineage>
</organism>
<feature type="transmembrane region" description="Helical" evidence="9">
    <location>
        <begin position="86"/>
        <end position="103"/>
    </location>
</feature>
<evidence type="ECO:0000256" key="5">
    <source>
        <dbReference type="ARBA" id="ARBA00022519"/>
    </source>
</evidence>
<feature type="transmembrane region" description="Helical" evidence="9">
    <location>
        <begin position="167"/>
        <end position="193"/>
    </location>
</feature>
<keyword evidence="8 9" id="KW-0472">Membrane</keyword>
<evidence type="ECO:0000256" key="2">
    <source>
        <dbReference type="ARBA" id="ARBA00007783"/>
    </source>
</evidence>
<evidence type="ECO:0000313" key="12">
    <source>
        <dbReference type="Proteomes" id="UP000318081"/>
    </source>
</evidence>
<gene>
    <name evidence="11" type="primary">tagG_1</name>
    <name evidence="11" type="ORF">TBK1r_14000</name>
</gene>
<dbReference type="InterPro" id="IPR013525">
    <property type="entry name" value="ABC2_TM"/>
</dbReference>
<feature type="transmembrane region" description="Helical" evidence="9">
    <location>
        <begin position="200"/>
        <end position="219"/>
    </location>
</feature>
<evidence type="ECO:0000256" key="7">
    <source>
        <dbReference type="ARBA" id="ARBA00022989"/>
    </source>
</evidence>
<proteinExistence type="inferred from homology"/>
<dbReference type="InterPro" id="IPR000412">
    <property type="entry name" value="ABC_2_transport"/>
</dbReference>
<dbReference type="RefSeq" id="WP_145208373.1">
    <property type="nucleotide sequence ID" value="NZ_CP036432.1"/>
</dbReference>
<dbReference type="PROSITE" id="PS51012">
    <property type="entry name" value="ABC_TM2"/>
    <property type="match status" value="1"/>
</dbReference>
<name>A0ABX5XKF3_9BACT</name>
<accession>A0ABX5XKF3</accession>
<evidence type="ECO:0000313" key="11">
    <source>
        <dbReference type="EMBL" id="QDV82470.1"/>
    </source>
</evidence>